<dbReference type="SUPFAM" id="SSF49299">
    <property type="entry name" value="PKD domain"/>
    <property type="match status" value="2"/>
</dbReference>
<comment type="caution">
    <text evidence="4">The sequence shown here is derived from an EMBL/GenBank/DDBJ whole genome shotgun (WGS) entry which is preliminary data.</text>
</comment>
<name>A0AAW9SJI1_9BACT</name>
<keyword evidence="2" id="KW-0812">Transmembrane</keyword>
<feature type="domain" description="PKD" evidence="3">
    <location>
        <begin position="128"/>
        <end position="205"/>
    </location>
</feature>
<keyword evidence="5" id="KW-1185">Reference proteome</keyword>
<dbReference type="InterPro" id="IPR000601">
    <property type="entry name" value="PKD_dom"/>
</dbReference>
<dbReference type="InterPro" id="IPR013783">
    <property type="entry name" value="Ig-like_fold"/>
</dbReference>
<feature type="compositionally biased region" description="Basic and acidic residues" evidence="1">
    <location>
        <begin position="258"/>
        <end position="269"/>
    </location>
</feature>
<feature type="region of interest" description="Disordered" evidence="1">
    <location>
        <begin position="235"/>
        <end position="271"/>
    </location>
</feature>
<accession>A0AAW9SJI1</accession>
<dbReference type="PROSITE" id="PS50093">
    <property type="entry name" value="PKD"/>
    <property type="match status" value="2"/>
</dbReference>
<keyword evidence="2" id="KW-0472">Membrane</keyword>
<dbReference type="InterPro" id="IPR022409">
    <property type="entry name" value="PKD/Chitinase_dom"/>
</dbReference>
<dbReference type="Proteomes" id="UP001403385">
    <property type="component" value="Unassembled WGS sequence"/>
</dbReference>
<keyword evidence="2" id="KW-1133">Transmembrane helix</keyword>
<evidence type="ECO:0000259" key="3">
    <source>
        <dbReference type="PROSITE" id="PS50093"/>
    </source>
</evidence>
<dbReference type="InterPro" id="IPR035986">
    <property type="entry name" value="PKD_dom_sf"/>
</dbReference>
<proteinExistence type="predicted"/>
<evidence type="ECO:0000256" key="2">
    <source>
        <dbReference type="SAM" id="Phobius"/>
    </source>
</evidence>
<feature type="domain" description="PKD" evidence="3">
    <location>
        <begin position="74"/>
        <end position="109"/>
    </location>
</feature>
<evidence type="ECO:0000313" key="4">
    <source>
        <dbReference type="EMBL" id="MEN7551930.1"/>
    </source>
</evidence>
<protein>
    <submittedName>
        <fullName evidence="4">PKD domain-containing protein</fullName>
    </submittedName>
</protein>
<dbReference type="Gene3D" id="2.60.40.10">
    <property type="entry name" value="Immunoglobulins"/>
    <property type="match status" value="2"/>
</dbReference>
<dbReference type="EMBL" id="JBDKWZ010000030">
    <property type="protein sequence ID" value="MEN7551930.1"/>
    <property type="molecule type" value="Genomic_DNA"/>
</dbReference>
<evidence type="ECO:0000313" key="5">
    <source>
        <dbReference type="Proteomes" id="UP001403385"/>
    </source>
</evidence>
<dbReference type="Pfam" id="PF18911">
    <property type="entry name" value="PKD_4"/>
    <property type="match status" value="1"/>
</dbReference>
<dbReference type="RefSeq" id="WP_346824707.1">
    <property type="nucleotide sequence ID" value="NZ_JBDKWZ010000030.1"/>
</dbReference>
<evidence type="ECO:0000256" key="1">
    <source>
        <dbReference type="SAM" id="MobiDB-lite"/>
    </source>
</evidence>
<gene>
    <name evidence="4" type="ORF">AAG747_28710</name>
</gene>
<dbReference type="CDD" id="cd00146">
    <property type="entry name" value="PKD"/>
    <property type="match status" value="2"/>
</dbReference>
<reference evidence="4 5" key="1">
    <citation type="submission" date="2024-04" db="EMBL/GenBank/DDBJ databases">
        <title>Novel genus in family Flammeovirgaceae.</title>
        <authorList>
            <person name="Nguyen T.H."/>
            <person name="Vuong T.Q."/>
            <person name="Le H."/>
            <person name="Kim S.-G."/>
        </authorList>
    </citation>
    <scope>NUCLEOTIDE SEQUENCE [LARGE SCALE GENOMIC DNA]</scope>
    <source>
        <strain evidence="4 5">JCM 23209</strain>
    </source>
</reference>
<organism evidence="4 5">
    <name type="scientific">Rapidithrix thailandica</name>
    <dbReference type="NCBI Taxonomy" id="413964"/>
    <lineage>
        <taxon>Bacteria</taxon>
        <taxon>Pseudomonadati</taxon>
        <taxon>Bacteroidota</taxon>
        <taxon>Cytophagia</taxon>
        <taxon>Cytophagales</taxon>
        <taxon>Flammeovirgaceae</taxon>
        <taxon>Rapidithrix</taxon>
    </lineage>
</organism>
<sequence length="366" mass="42342">MKKEKSKSINIFSNFDLRVLVVFILILLVGLFFFFVKLNNYVDCDNAKFFVIAEKFATGEIIQFDSEISNADKWEWDFGDGSPIEKRQQALHRYQEPGIYTVSLTINGSCSMEKQIEIKSLGEILNQARVPKIVAPKSIKVGEPVRFKYKYKGEVFSWEWSFGESGRLDKTEPAPVYMYLSPGKKTISLIVNGDVKHIAKQTVFVKPREIVEQIYDDEEVIEAYVYEKEVEKFELPPGDPQKDPMEEFLDNVPLTPMPKKEKRPEEPKKPALAPDISEEQFELMILQVAAQAKTKEDFAQYICDDFEIPVVKNSNKIISFAQFCKSIQGKEIKIDNLRLTKDHLNCIDGFSIDYKVKKFFIWHKDK</sequence>
<feature type="compositionally biased region" description="Basic and acidic residues" evidence="1">
    <location>
        <begin position="235"/>
        <end position="245"/>
    </location>
</feature>
<dbReference type="SMART" id="SM00089">
    <property type="entry name" value="PKD"/>
    <property type="match status" value="2"/>
</dbReference>
<feature type="transmembrane region" description="Helical" evidence="2">
    <location>
        <begin position="20"/>
        <end position="38"/>
    </location>
</feature>
<dbReference type="AlphaFoldDB" id="A0AAW9SJI1"/>